<evidence type="ECO:0000313" key="2">
    <source>
        <dbReference type="Proteomes" id="UP001223098"/>
    </source>
</evidence>
<sequence length="133" mass="15004">MNSKRAAEMIGIDAKPFRDFVRKNADLLDQINRERGSGAVYDFSLDEVDRLKTAYWNRRKRTRKTPVDTYQDTPGLPLAAIGDPSMKDKFQALREARARRLDAQLRKSGMSLGQMGDARLVSTGRILAMEGAE</sequence>
<reference evidence="1 2" key="1">
    <citation type="submission" date="2023-03" db="EMBL/GenBank/DDBJ databases">
        <authorList>
            <person name="McGarrah C.E.E."/>
            <person name="Algarin-Martinez E.D."/>
            <person name="Cavasini M.E.D."/>
            <person name="Correa V."/>
            <person name="Danielson D.F."/>
            <person name="Dean W.R."/>
            <person name="French J.L."/>
            <person name="Gaskin N."/>
            <person name="Jain U."/>
            <person name="Janvier J."/>
            <person name="Macumber B.M."/>
            <person name="Martini F.K."/>
            <person name="Mazzei S.G."/>
            <person name="Mujica J.M."/>
            <person name="Odegaard O."/>
            <person name="Quarterman C."/>
            <person name="Rand T.M."/>
            <person name="Seidensticker N.S."/>
            <person name="Serrano T."/>
            <person name="Soltys A."/>
            <person name="Ungrey M.D."/>
            <person name="Pollenz R.S."/>
            <person name="Russell D.A."/>
            <person name="Jacobs-Sera D."/>
            <person name="Hatfull G.F."/>
        </authorList>
    </citation>
    <scope>NUCLEOTIDE SEQUENCE [LARGE SCALE GENOMIC DNA]</scope>
</reference>
<dbReference type="EMBL" id="OQ709211">
    <property type="protein sequence ID" value="WGH21040.1"/>
    <property type="molecule type" value="Genomic_DNA"/>
</dbReference>
<dbReference type="RefSeq" id="YP_010842437.1">
    <property type="nucleotide sequence ID" value="NC_079140.1"/>
</dbReference>
<dbReference type="Proteomes" id="UP001223098">
    <property type="component" value="Segment"/>
</dbReference>
<gene>
    <name evidence="1" type="primary">34</name>
    <name evidence="1" type="ORF">SEA_AZIRA_34</name>
</gene>
<evidence type="ECO:0000313" key="1">
    <source>
        <dbReference type="EMBL" id="WGH21040.1"/>
    </source>
</evidence>
<keyword evidence="2" id="KW-1185">Reference proteome</keyword>
<name>A0AAF0K146_9CAUD</name>
<organism evidence="1 2">
    <name type="scientific">Gordonia phage Azira</name>
    <dbReference type="NCBI Taxonomy" id="3035369"/>
    <lineage>
        <taxon>Viruses</taxon>
        <taxon>Duplodnaviria</taxon>
        <taxon>Heunggongvirae</taxon>
        <taxon>Uroviricota</taxon>
        <taxon>Caudoviricetes</taxon>
        <taxon>Aziravirus</taxon>
        <taxon>Aziravirus azira</taxon>
    </lineage>
</organism>
<proteinExistence type="predicted"/>
<dbReference type="KEGG" id="vg:80559228"/>
<protein>
    <submittedName>
        <fullName evidence="1">Helix-turn-helix DNA binding domain protein</fullName>
    </submittedName>
</protein>
<accession>A0AAF0K146</accession>
<dbReference type="GeneID" id="80559228"/>